<reference evidence="3" key="1">
    <citation type="submission" date="2016-10" db="EMBL/GenBank/DDBJ databases">
        <authorList>
            <person name="Varghese N."/>
            <person name="Submissions S."/>
        </authorList>
    </citation>
    <scope>NUCLEOTIDE SEQUENCE [LARGE SCALE GENOMIC DNA]</scope>
    <source>
        <strain evidence="3">DSM 21772</strain>
    </source>
</reference>
<dbReference type="Proteomes" id="UP000181956">
    <property type="component" value="Chromosome I"/>
</dbReference>
<accession>A0A1H1QZX8</accession>
<dbReference type="EMBL" id="LT629742">
    <property type="protein sequence ID" value="SDS28815.1"/>
    <property type="molecule type" value="Genomic_DNA"/>
</dbReference>
<gene>
    <name evidence="2" type="ORF">SAMN04489834_1204</name>
</gene>
<dbReference type="STRING" id="412690.SAMN04489834_1204"/>
<keyword evidence="1" id="KW-1133">Transmembrane helix</keyword>
<dbReference type="InterPro" id="IPR025101">
    <property type="entry name" value="DUF4012"/>
</dbReference>
<sequence length="623" mass="64193">MSAVEEGTTGRPDAARRRAWRVGLLCAAAVLLLALLAGGWLTLRVLNAKSALEDGEALVRTVAAQLTTGDLTTLPSASAELSALSSTAVEQTADPVWRVAELVPGLGVNLSALRAVAESVDHIARETVAPLSSVAGTLTIDTIKPFEGRIDVEKISSLSRSALPAATAFREAAARIAAVDFTQTVPPLAAVGQKLTAQLAEAMPVVDELSTTLSLAPDALGASGPRSYLLMFQNLAESTALGGTAAALAEVTVNNGAIALVNQASSQSFGRDLNAPALPVDPGVAAIFNPYMYATLNLATSRPDFPTAAVIASAFWERDFGTRPDGVISIDPVALSYILQATGPVELDFGGPLTAENAVSLLLNEIYIENPGPDGPDITDAFFAMAAREIFDALSRGNANTHGLVDAVERGVAEHRIMAWSANPAEQAVLASTPLSGILPTDNTAASVTGVFFRDMSASKIDYYLHTAATLTSSACGAEPPHFTAQVELHSSLTQEQADALPEFVSGGVWQGRQFKTQVFVYGPPGTTLSGAEIEAGGDEETFVGHSGADLGRPVATYWVMLSPGETVTLSARFDADAPVAGGASGTVSAAAAVGTFGPSALRTTPMLNPTTTTVIDAGCGGH</sequence>
<organism evidence="2 3">
    <name type="scientific">Microterricola viridarii</name>
    <dbReference type="NCBI Taxonomy" id="412690"/>
    <lineage>
        <taxon>Bacteria</taxon>
        <taxon>Bacillati</taxon>
        <taxon>Actinomycetota</taxon>
        <taxon>Actinomycetes</taxon>
        <taxon>Micrococcales</taxon>
        <taxon>Microbacteriaceae</taxon>
        <taxon>Microterricola</taxon>
    </lineage>
</organism>
<proteinExistence type="predicted"/>
<evidence type="ECO:0000256" key="1">
    <source>
        <dbReference type="SAM" id="Phobius"/>
    </source>
</evidence>
<evidence type="ECO:0000313" key="3">
    <source>
        <dbReference type="Proteomes" id="UP000181956"/>
    </source>
</evidence>
<name>A0A1H1QZX8_9MICO</name>
<keyword evidence="1" id="KW-0472">Membrane</keyword>
<protein>
    <recommendedName>
        <fullName evidence="4">DUF4012 domain-containing protein</fullName>
    </recommendedName>
</protein>
<evidence type="ECO:0000313" key="2">
    <source>
        <dbReference type="EMBL" id="SDS28815.1"/>
    </source>
</evidence>
<feature type="transmembrane region" description="Helical" evidence="1">
    <location>
        <begin position="20"/>
        <end position="43"/>
    </location>
</feature>
<evidence type="ECO:0008006" key="4">
    <source>
        <dbReference type="Google" id="ProtNLM"/>
    </source>
</evidence>
<keyword evidence="1" id="KW-0812">Transmembrane</keyword>
<dbReference type="AlphaFoldDB" id="A0A1H1QZX8"/>
<dbReference type="Pfam" id="PF13196">
    <property type="entry name" value="DUF4012"/>
    <property type="match status" value="1"/>
</dbReference>
<dbReference type="OrthoDB" id="3203519at2"/>
<keyword evidence="3" id="KW-1185">Reference proteome</keyword>
<dbReference type="RefSeq" id="WP_156786256.1">
    <property type="nucleotide sequence ID" value="NZ_LT629742.1"/>
</dbReference>